<gene>
    <name evidence="1" type="ORF">ACEZ3G_12585</name>
</gene>
<evidence type="ECO:0000313" key="1">
    <source>
        <dbReference type="EMBL" id="MFH6604321.1"/>
    </source>
</evidence>
<protein>
    <submittedName>
        <fullName evidence="1">Sugar phosphate isomerase/epimerase family protein</fullName>
    </submittedName>
</protein>
<accession>A0ACC7LM77</accession>
<keyword evidence="2" id="KW-1185">Reference proteome</keyword>
<sequence>MNNRRTFVKNATLGTITMVAAPQIIHASKSLNQRPDMSIPKISLAQWSLHRALEKGEIKAVDFAAIAKNTYDIDAIEYVNQFYVDRANDEKFWSQLRQKAENEGVKSLLIMVDNEGELGNLKADERKKAVENHFKWINAAKILGCHSIRVNAFGKGSMKALEASLMDGLGQLAEYGAKEEINVLVENHGLHTSNASFITGIIKQIGNPFLGTLPDFGNWCLTAEWGSTANGKNCAEIYPQAKAIEEFLPFAKGVSAKTYDFDSNGNQSLIDYPKLLQLVKDSNFDGYIGIEYEGENLSEHEGIKATKALLEKIWATLK</sequence>
<dbReference type="Proteomes" id="UP001595191">
    <property type="component" value="Unassembled WGS sequence"/>
</dbReference>
<comment type="caution">
    <text evidence="1">The sequence shown here is derived from an EMBL/GenBank/DDBJ whole genome shotgun (WGS) entry which is preliminary data.</text>
</comment>
<keyword evidence="1" id="KW-0413">Isomerase</keyword>
<proteinExistence type="predicted"/>
<evidence type="ECO:0000313" key="2">
    <source>
        <dbReference type="Proteomes" id="UP001595191"/>
    </source>
</evidence>
<name>A0ACC7LM77_9FLAO</name>
<reference evidence="1" key="1">
    <citation type="submission" date="2024-09" db="EMBL/GenBank/DDBJ databases">
        <authorList>
            <person name="Liu J."/>
        </authorList>
    </citation>
    <scope>NUCLEOTIDE SEQUENCE</scope>
    <source>
        <strain evidence="1">NBU2967</strain>
    </source>
</reference>
<dbReference type="EMBL" id="JBHFPV010000002">
    <property type="protein sequence ID" value="MFH6604321.1"/>
    <property type="molecule type" value="Genomic_DNA"/>
</dbReference>
<organism evidence="1 2">
    <name type="scientific">Meishania litoralis</name>
    <dbReference type="NCBI Taxonomy" id="3434685"/>
    <lineage>
        <taxon>Bacteria</taxon>
        <taxon>Pseudomonadati</taxon>
        <taxon>Bacteroidota</taxon>
        <taxon>Flavobacteriia</taxon>
        <taxon>Flavobacteriales</taxon>
        <taxon>Flavobacteriaceae</taxon>
        <taxon>Meishania</taxon>
    </lineage>
</organism>